<name>A0A835RK30_VANPL</name>
<comment type="caution">
    <text evidence="2">The sequence shown here is derived from an EMBL/GenBank/DDBJ whole genome shotgun (WGS) entry which is preliminary data.</text>
</comment>
<dbReference type="AlphaFoldDB" id="A0A835RK30"/>
<protein>
    <submittedName>
        <fullName evidence="2">Uncharacterized protein</fullName>
    </submittedName>
</protein>
<organism evidence="2 4">
    <name type="scientific">Vanilla planifolia</name>
    <name type="common">Vanilla</name>
    <dbReference type="NCBI Taxonomy" id="51239"/>
    <lineage>
        <taxon>Eukaryota</taxon>
        <taxon>Viridiplantae</taxon>
        <taxon>Streptophyta</taxon>
        <taxon>Embryophyta</taxon>
        <taxon>Tracheophyta</taxon>
        <taxon>Spermatophyta</taxon>
        <taxon>Magnoliopsida</taxon>
        <taxon>Liliopsida</taxon>
        <taxon>Asparagales</taxon>
        <taxon>Orchidaceae</taxon>
        <taxon>Vanilloideae</taxon>
        <taxon>Vanilleae</taxon>
        <taxon>Vanilla</taxon>
    </lineage>
</organism>
<evidence type="ECO:0000313" key="1">
    <source>
        <dbReference type="EMBL" id="KAG0488711.1"/>
    </source>
</evidence>
<evidence type="ECO:0000313" key="4">
    <source>
        <dbReference type="Proteomes" id="UP000639772"/>
    </source>
</evidence>
<reference evidence="3 4" key="1">
    <citation type="journal article" date="2020" name="Nat. Food">
        <title>A phased Vanilla planifolia genome enables genetic improvement of flavour and production.</title>
        <authorList>
            <person name="Hasing T."/>
            <person name="Tang H."/>
            <person name="Brym M."/>
            <person name="Khazi F."/>
            <person name="Huang T."/>
            <person name="Chambers A.H."/>
        </authorList>
    </citation>
    <scope>NUCLEOTIDE SEQUENCE [LARGE SCALE GENOMIC DNA]</scope>
    <source>
        <tissue evidence="2">Leaf</tissue>
    </source>
</reference>
<keyword evidence="3" id="KW-1185">Reference proteome</keyword>
<dbReference type="EMBL" id="JADCNM010000003">
    <property type="protein sequence ID" value="KAG0490454.1"/>
    <property type="molecule type" value="Genomic_DNA"/>
</dbReference>
<dbReference type="Proteomes" id="UP000636800">
    <property type="component" value="Chromosome 3"/>
</dbReference>
<accession>A0A835RK30</accession>
<evidence type="ECO:0000313" key="2">
    <source>
        <dbReference type="EMBL" id="KAG0490454.1"/>
    </source>
</evidence>
<evidence type="ECO:0000313" key="3">
    <source>
        <dbReference type="Proteomes" id="UP000636800"/>
    </source>
</evidence>
<sequence>MNAEWLWLEACEVSGSAGKGSPQSLAGKVLAKGMSQKLNGRSCLGAMKKATDHEQKHSVGPLPSGCLETSDQPSMFTTSLMNNVKDEDRPALCHSWHYGTVLKQERQKLESEHCAVFEIKVPLARTADDRIAGLSLGACGLVNGTSHCGPIHKFERMAALCPGSPDRHWQLATSLPDRRVDETSEPLRVTALSEVVERTKVFTTGTKHKADDKALQLHCNECREAEDDLHEGYCWEKNAEQKSGMKKNWG</sequence>
<proteinExistence type="predicted"/>
<gene>
    <name evidence="2" type="ORF">HPP92_007317</name>
    <name evidence="1" type="ORF">HPP92_007522</name>
</gene>
<dbReference type="EMBL" id="JADCNL010000003">
    <property type="protein sequence ID" value="KAG0488711.1"/>
    <property type="molecule type" value="Genomic_DNA"/>
</dbReference>
<dbReference type="Proteomes" id="UP000639772">
    <property type="component" value="Chromosome 3"/>
</dbReference>